<evidence type="ECO:0000313" key="5">
    <source>
        <dbReference type="Proteomes" id="UP000663829"/>
    </source>
</evidence>
<keyword evidence="5" id="KW-1185">Reference proteome</keyword>
<proteinExistence type="predicted"/>
<dbReference type="EMBL" id="CAJNOQ010002191">
    <property type="protein sequence ID" value="CAF0944284.1"/>
    <property type="molecule type" value="Genomic_DNA"/>
</dbReference>
<protein>
    <submittedName>
        <fullName evidence="1">Uncharacterized protein</fullName>
    </submittedName>
</protein>
<dbReference type="AlphaFoldDB" id="A0A814CRB5"/>
<dbReference type="EMBL" id="CAJOBC010002191">
    <property type="protein sequence ID" value="CAF3720551.1"/>
    <property type="molecule type" value="Genomic_DNA"/>
</dbReference>
<comment type="caution">
    <text evidence="1">The sequence shown here is derived from an EMBL/GenBank/DDBJ whole genome shotgun (WGS) entry which is preliminary data.</text>
</comment>
<dbReference type="EMBL" id="CAJOBA010006587">
    <property type="protein sequence ID" value="CAF3777040.1"/>
    <property type="molecule type" value="Genomic_DNA"/>
</dbReference>
<accession>A0A814CRB5</accession>
<dbReference type="Proteomes" id="UP000682733">
    <property type="component" value="Unassembled WGS sequence"/>
</dbReference>
<evidence type="ECO:0000313" key="1">
    <source>
        <dbReference type="EMBL" id="CAF0944284.1"/>
    </source>
</evidence>
<evidence type="ECO:0000313" key="4">
    <source>
        <dbReference type="EMBL" id="CAF3777040.1"/>
    </source>
</evidence>
<dbReference type="Proteomes" id="UP000681722">
    <property type="component" value="Unassembled WGS sequence"/>
</dbReference>
<evidence type="ECO:0000313" key="3">
    <source>
        <dbReference type="EMBL" id="CAF3720551.1"/>
    </source>
</evidence>
<organism evidence="1 5">
    <name type="scientific">Didymodactylos carnosus</name>
    <dbReference type="NCBI Taxonomy" id="1234261"/>
    <lineage>
        <taxon>Eukaryota</taxon>
        <taxon>Metazoa</taxon>
        <taxon>Spiralia</taxon>
        <taxon>Gnathifera</taxon>
        <taxon>Rotifera</taxon>
        <taxon>Eurotatoria</taxon>
        <taxon>Bdelloidea</taxon>
        <taxon>Philodinida</taxon>
        <taxon>Philodinidae</taxon>
        <taxon>Didymodactylos</taxon>
    </lineage>
</organism>
<dbReference type="Proteomes" id="UP000677228">
    <property type="component" value="Unassembled WGS sequence"/>
</dbReference>
<gene>
    <name evidence="1" type="ORF">GPM918_LOCUS10884</name>
    <name evidence="2" type="ORF">OVA965_LOCUS14898</name>
    <name evidence="3" type="ORF">SRO942_LOCUS10885</name>
    <name evidence="4" type="ORF">TMI583_LOCUS14901</name>
</gene>
<reference evidence="1" key="1">
    <citation type="submission" date="2021-02" db="EMBL/GenBank/DDBJ databases">
        <authorList>
            <person name="Nowell W R."/>
        </authorList>
    </citation>
    <scope>NUCLEOTIDE SEQUENCE</scope>
</reference>
<name>A0A814CRB5_9BILA</name>
<dbReference type="EMBL" id="CAJNOK010006580">
    <property type="protein sequence ID" value="CAF1008041.1"/>
    <property type="molecule type" value="Genomic_DNA"/>
</dbReference>
<sequence length="114" mass="12973">MNLEKSFLQDEVIFRGVNMKYFQEQYKDLIFLITNVKNFTVKHDDGLDELSKANLDMNLFISVLPLVFNLPWTSNVILIIGAILTRLTINESSVTIAIDSFRISESMSVSLIGI</sequence>
<evidence type="ECO:0000313" key="2">
    <source>
        <dbReference type="EMBL" id="CAF1008041.1"/>
    </source>
</evidence>
<dbReference type="Proteomes" id="UP000663829">
    <property type="component" value="Unassembled WGS sequence"/>
</dbReference>